<dbReference type="InterPro" id="IPR016167">
    <property type="entry name" value="FAD-bd_PCMH_sub1"/>
</dbReference>
<evidence type="ECO:0000313" key="7">
    <source>
        <dbReference type="EMBL" id="GAA2777051.1"/>
    </source>
</evidence>
<dbReference type="PANTHER" id="PTHR42973:SF39">
    <property type="entry name" value="FAD-BINDING PCMH-TYPE DOMAIN-CONTAINING PROTEIN"/>
    <property type="match status" value="1"/>
</dbReference>
<dbReference type="Pfam" id="PF08031">
    <property type="entry name" value="BBE"/>
    <property type="match status" value="1"/>
</dbReference>
<keyword evidence="8" id="KW-1185">Reference proteome</keyword>
<dbReference type="Pfam" id="PF01565">
    <property type="entry name" value="FAD_binding_4"/>
    <property type="match status" value="1"/>
</dbReference>
<dbReference type="InterPro" id="IPR016166">
    <property type="entry name" value="FAD-bd_PCMH"/>
</dbReference>
<dbReference type="InterPro" id="IPR050416">
    <property type="entry name" value="FAD-linked_Oxidoreductase"/>
</dbReference>
<dbReference type="PANTHER" id="PTHR42973">
    <property type="entry name" value="BINDING OXIDOREDUCTASE, PUTATIVE (AFU_ORTHOLOGUE AFUA_1G17690)-RELATED"/>
    <property type="match status" value="1"/>
</dbReference>
<evidence type="ECO:0000256" key="5">
    <source>
        <dbReference type="ARBA" id="ARBA00023002"/>
    </source>
</evidence>
<dbReference type="InterPro" id="IPR012951">
    <property type="entry name" value="BBE"/>
</dbReference>
<name>A0ABN3V3N8_9PSEU</name>
<comment type="caution">
    <text evidence="7">The sequence shown here is derived from an EMBL/GenBank/DDBJ whole genome shotgun (WGS) entry which is preliminary data.</text>
</comment>
<dbReference type="Gene3D" id="3.30.465.10">
    <property type="match status" value="1"/>
</dbReference>
<protein>
    <submittedName>
        <fullName evidence="7">FAD-binding oxidoreductase</fullName>
    </submittedName>
</protein>
<evidence type="ECO:0000313" key="8">
    <source>
        <dbReference type="Proteomes" id="UP001500979"/>
    </source>
</evidence>
<dbReference type="Gene3D" id="3.30.43.10">
    <property type="entry name" value="Uridine Diphospho-n-acetylenolpyruvylglucosamine Reductase, domain 2"/>
    <property type="match status" value="1"/>
</dbReference>
<dbReference type="InterPro" id="IPR006094">
    <property type="entry name" value="Oxid_FAD_bind_N"/>
</dbReference>
<dbReference type="InterPro" id="IPR036318">
    <property type="entry name" value="FAD-bd_PCMH-like_sf"/>
</dbReference>
<keyword evidence="4" id="KW-0274">FAD</keyword>
<feature type="domain" description="FAD-binding PCMH-type" evidence="6">
    <location>
        <begin position="44"/>
        <end position="214"/>
    </location>
</feature>
<evidence type="ECO:0000256" key="3">
    <source>
        <dbReference type="ARBA" id="ARBA00022630"/>
    </source>
</evidence>
<evidence type="ECO:0000259" key="6">
    <source>
        <dbReference type="PROSITE" id="PS51387"/>
    </source>
</evidence>
<dbReference type="InterPro" id="IPR016169">
    <property type="entry name" value="FAD-bd_PCMH_sub2"/>
</dbReference>
<accession>A0ABN3V3N8</accession>
<dbReference type="PROSITE" id="PS00862">
    <property type="entry name" value="OX2_COVAL_FAD"/>
    <property type="match status" value="1"/>
</dbReference>
<reference evidence="7 8" key="1">
    <citation type="journal article" date="2019" name="Int. J. Syst. Evol. Microbiol.">
        <title>The Global Catalogue of Microorganisms (GCM) 10K type strain sequencing project: providing services to taxonomists for standard genome sequencing and annotation.</title>
        <authorList>
            <consortium name="The Broad Institute Genomics Platform"/>
            <consortium name="The Broad Institute Genome Sequencing Center for Infectious Disease"/>
            <person name="Wu L."/>
            <person name="Ma J."/>
        </authorList>
    </citation>
    <scope>NUCLEOTIDE SEQUENCE [LARGE SCALE GENOMIC DNA]</scope>
    <source>
        <strain evidence="7 8">JCM 9383</strain>
    </source>
</reference>
<dbReference type="EMBL" id="BAAAUX010000003">
    <property type="protein sequence ID" value="GAA2777051.1"/>
    <property type="molecule type" value="Genomic_DNA"/>
</dbReference>
<dbReference type="PROSITE" id="PS51387">
    <property type="entry name" value="FAD_PCMH"/>
    <property type="match status" value="1"/>
</dbReference>
<evidence type="ECO:0000256" key="2">
    <source>
        <dbReference type="ARBA" id="ARBA00005466"/>
    </source>
</evidence>
<keyword evidence="5" id="KW-0560">Oxidoreductase</keyword>
<comment type="cofactor">
    <cofactor evidence="1">
        <name>FAD</name>
        <dbReference type="ChEBI" id="CHEBI:57692"/>
    </cofactor>
</comment>
<sequence>MRHMIENNHDLSSAGAALAATISGDVLTPDSPGFDEERSGFQLLDAHRPALIVAADNGDDVVAAVRFATENGAPVAVQSTGHGLATPFDGNGVLISTRRLTSVTVNPSERTAWVEAGAQWRNVIDAAAPHGLAPLSGSLPTVGVVSYILGGGVGILSRSYGFAADHVRRIDIVTADGRPRQVTATSDPDLFWALRGGGGNFGVVTGIEIDLMPVERIYGGGLVFDLEQTPQLPEVWYRWTADVPEAMASAVSMLTFPDVPDVPEPLRGKHVGSIQIAYNGSAEDGAELVKPLRELGPVIDGLTEIPYGESEKVFNEPDQPHPYRGENLLLRDVDPSRLPALVKLSSPQTQPMCVVGLRHLGGALSRSPEVPNAVGNRSANYVLGVLSLTLPGQFDAVREMHDEALAAWSDLAIGQGLNFTFGAVEQDKIRSAFDAADYERLTEIRAAVDPEEVFRANFPIPPKSDS</sequence>
<organism evidence="7 8">
    <name type="scientific">Saccharopolyspora taberi</name>
    <dbReference type="NCBI Taxonomy" id="60895"/>
    <lineage>
        <taxon>Bacteria</taxon>
        <taxon>Bacillati</taxon>
        <taxon>Actinomycetota</taxon>
        <taxon>Actinomycetes</taxon>
        <taxon>Pseudonocardiales</taxon>
        <taxon>Pseudonocardiaceae</taxon>
        <taxon>Saccharopolyspora</taxon>
    </lineage>
</organism>
<dbReference type="Gene3D" id="3.40.462.20">
    <property type="match status" value="1"/>
</dbReference>
<dbReference type="SUPFAM" id="SSF56176">
    <property type="entry name" value="FAD-binding/transporter-associated domain-like"/>
    <property type="match status" value="1"/>
</dbReference>
<dbReference type="InterPro" id="IPR006093">
    <property type="entry name" value="Oxy_OxRdtase_FAD_BS"/>
</dbReference>
<gene>
    <name evidence="7" type="ORF">GCM10010470_07450</name>
</gene>
<keyword evidence="3" id="KW-0285">Flavoprotein</keyword>
<evidence type="ECO:0000256" key="4">
    <source>
        <dbReference type="ARBA" id="ARBA00022827"/>
    </source>
</evidence>
<dbReference type="Proteomes" id="UP001500979">
    <property type="component" value="Unassembled WGS sequence"/>
</dbReference>
<comment type="similarity">
    <text evidence="2">Belongs to the oxygen-dependent FAD-linked oxidoreductase family.</text>
</comment>
<proteinExistence type="inferred from homology"/>
<evidence type="ECO:0000256" key="1">
    <source>
        <dbReference type="ARBA" id="ARBA00001974"/>
    </source>
</evidence>